<name>A0ABS6W1Z7_9FLAO</name>
<evidence type="ECO:0000259" key="2">
    <source>
        <dbReference type="Pfam" id="PF01433"/>
    </source>
</evidence>
<reference evidence="3 4" key="1">
    <citation type="submission" date="2021-07" db="EMBL/GenBank/DDBJ databases">
        <title>Mesonia aestuariivivens sp. nov., isolated from a tidal flat.</title>
        <authorList>
            <person name="Kim Y.-O."/>
            <person name="Yoon J.-H."/>
        </authorList>
    </citation>
    <scope>NUCLEOTIDE SEQUENCE [LARGE SCALE GENOMIC DNA]</scope>
    <source>
        <strain evidence="3 4">JHPTF-M18</strain>
    </source>
</reference>
<dbReference type="CDD" id="cd09604">
    <property type="entry name" value="M1_APN_like"/>
    <property type="match status" value="1"/>
</dbReference>
<comment type="caution">
    <text evidence="3">The sequence shown here is derived from an EMBL/GenBank/DDBJ whole genome shotgun (WGS) entry which is preliminary data.</text>
</comment>
<keyword evidence="4" id="KW-1185">Reference proteome</keyword>
<feature type="domain" description="Peptidase M1 membrane alanine aminopeptidase" evidence="2">
    <location>
        <begin position="353"/>
        <end position="507"/>
    </location>
</feature>
<proteinExistence type="predicted"/>
<evidence type="ECO:0000256" key="1">
    <source>
        <dbReference type="SAM" id="SignalP"/>
    </source>
</evidence>
<accession>A0ABS6W1Z7</accession>
<feature type="chain" id="PRO_5046582832" evidence="1">
    <location>
        <begin position="21"/>
        <end position="616"/>
    </location>
</feature>
<evidence type="ECO:0000313" key="4">
    <source>
        <dbReference type="Proteomes" id="UP000719267"/>
    </source>
</evidence>
<dbReference type="InterPro" id="IPR034015">
    <property type="entry name" value="M1_LTA4H"/>
</dbReference>
<dbReference type="EMBL" id="JAHWDF010000006">
    <property type="protein sequence ID" value="MBW2961577.1"/>
    <property type="molecule type" value="Genomic_DNA"/>
</dbReference>
<dbReference type="PANTHER" id="PTHR45726:SF3">
    <property type="entry name" value="LEUKOTRIENE A-4 HYDROLASE"/>
    <property type="match status" value="1"/>
</dbReference>
<dbReference type="PANTHER" id="PTHR45726">
    <property type="entry name" value="LEUKOTRIENE A-4 HYDROLASE"/>
    <property type="match status" value="1"/>
</dbReference>
<dbReference type="RefSeq" id="WP_219039868.1">
    <property type="nucleotide sequence ID" value="NZ_JAHWDF010000006.1"/>
</dbReference>
<gene>
    <name evidence="3" type="ORF">KW502_07175</name>
</gene>
<dbReference type="InterPro" id="IPR014782">
    <property type="entry name" value="Peptidase_M1_dom"/>
</dbReference>
<organism evidence="3 4">
    <name type="scientific">Mesonia aestuariivivens</name>
    <dbReference type="NCBI Taxonomy" id="2796128"/>
    <lineage>
        <taxon>Bacteria</taxon>
        <taxon>Pseudomonadati</taxon>
        <taxon>Bacteroidota</taxon>
        <taxon>Flavobacteriia</taxon>
        <taxon>Flavobacteriales</taxon>
        <taxon>Flavobacteriaceae</taxon>
        <taxon>Mesonia</taxon>
    </lineage>
</organism>
<evidence type="ECO:0000313" key="3">
    <source>
        <dbReference type="EMBL" id="MBW2961577.1"/>
    </source>
</evidence>
<sequence>MKFKLQSILFSLLVTGTLTAQRQSGYWQQEVDYKMDVEMNVKNYQYDGTQELNYTNNSPDTLTKVFYHLFFNAFQPGSQMDARLQNIQDPDGRMVNNLGTRENPEYESRISILKEDEIGYLNVKSLKQDGKKLGYQMVGTVLEVELNQPLLPGKSTKFEMDFEGQVPVQIRRSGRNNAEGVALSMTQWYPKLAEYDFEGWHADPYIGREFHGVWGDFDVKITIDKDYILGGTGYLQNPKEIGYGYQEEGEKVNRKGRKLTWHFNAPNVHDFTWAADPEFIHDKLKAEDGTMLHFLYKDNEEIKDAWKKFQPKTAELLAYYNEHIGQYPYDQYSVIQGGDGGMEYGMCTLITGERSYESLVGVTAHEFAHSWFQFVLATNESENEWMDEGFTTYISTMAENEILNKNNDNPLSNSYRGYNYLANSGQEQPLSTHADRYQTNMGYGIGAYSKGSVFLAQLGYVIGEENLSKTLKRYFQEWKFKHPTPNDFIRVAEKVSGAQLGWYLNDWTRTTNTVDYSIKSVEEDGKGTKLVLERIGQMPMPIEVEVTLNDNSTKKYYIPLEMMRWEKSNNGKQLKDWNWGHPTYSFDIEKTGVKKIEIDASELMADIDRSNNIWEK</sequence>
<protein>
    <submittedName>
        <fullName evidence="3">M1 family metallopeptidase</fullName>
    </submittedName>
</protein>
<keyword evidence="1" id="KW-0732">Signal</keyword>
<dbReference type="Pfam" id="PF01433">
    <property type="entry name" value="Peptidase_M1"/>
    <property type="match status" value="1"/>
</dbReference>
<dbReference type="Proteomes" id="UP000719267">
    <property type="component" value="Unassembled WGS sequence"/>
</dbReference>
<feature type="signal peptide" evidence="1">
    <location>
        <begin position="1"/>
        <end position="20"/>
    </location>
</feature>